<proteinExistence type="predicted"/>
<name>A0A381WFW8_9ZZZZ</name>
<evidence type="ECO:0000313" key="1">
    <source>
        <dbReference type="EMBL" id="SVA51409.1"/>
    </source>
</evidence>
<protein>
    <submittedName>
        <fullName evidence="1">Uncharacterized protein</fullName>
    </submittedName>
</protein>
<organism evidence="1">
    <name type="scientific">marine metagenome</name>
    <dbReference type="NCBI Taxonomy" id="408172"/>
    <lineage>
        <taxon>unclassified sequences</taxon>
        <taxon>metagenomes</taxon>
        <taxon>ecological metagenomes</taxon>
    </lineage>
</organism>
<sequence length="44" mass="5190">MPTKTCNTCNLTLNISEFYKTHAKCKKCYKKHVICKHKKTKKNC</sequence>
<accession>A0A381WFW8</accession>
<reference evidence="1" key="1">
    <citation type="submission" date="2018-05" db="EMBL/GenBank/DDBJ databases">
        <authorList>
            <person name="Lanie J.A."/>
            <person name="Ng W.-L."/>
            <person name="Kazmierczak K.M."/>
            <person name="Andrzejewski T.M."/>
            <person name="Davidsen T.M."/>
            <person name="Wayne K.J."/>
            <person name="Tettelin H."/>
            <person name="Glass J.I."/>
            <person name="Rusch D."/>
            <person name="Podicherti R."/>
            <person name="Tsui H.-C.T."/>
            <person name="Winkler M.E."/>
        </authorList>
    </citation>
    <scope>NUCLEOTIDE SEQUENCE</scope>
</reference>
<gene>
    <name evidence="1" type="ORF">METZ01_LOCUS104263</name>
</gene>
<feature type="non-terminal residue" evidence="1">
    <location>
        <position position="44"/>
    </location>
</feature>
<dbReference type="EMBL" id="UINC01011683">
    <property type="protein sequence ID" value="SVA51409.1"/>
    <property type="molecule type" value="Genomic_DNA"/>
</dbReference>
<dbReference type="AlphaFoldDB" id="A0A381WFW8"/>